<evidence type="ECO:0000256" key="3">
    <source>
        <dbReference type="ARBA" id="ARBA00022448"/>
    </source>
</evidence>
<feature type="transmembrane region" description="Helical" evidence="8">
    <location>
        <begin position="12"/>
        <end position="32"/>
    </location>
</feature>
<comment type="similarity">
    <text evidence="2">Belongs to the AzlC family.</text>
</comment>
<dbReference type="EMBL" id="BMPF01000001">
    <property type="protein sequence ID" value="GGL27567.1"/>
    <property type="molecule type" value="Genomic_DNA"/>
</dbReference>
<evidence type="ECO:0000313" key="9">
    <source>
        <dbReference type="EMBL" id="GGL27567.1"/>
    </source>
</evidence>
<dbReference type="GO" id="GO:1903785">
    <property type="term" value="P:L-valine transmembrane transport"/>
    <property type="evidence" value="ECO:0007669"/>
    <property type="project" value="TreeGrafter"/>
</dbReference>
<keyword evidence="4" id="KW-1003">Cell membrane</keyword>
<keyword evidence="3" id="KW-0813">Transport</keyword>
<protein>
    <submittedName>
        <fullName evidence="9">Membrane protein</fullName>
    </submittedName>
</protein>
<keyword evidence="6 8" id="KW-1133">Transmembrane helix</keyword>
<evidence type="ECO:0000256" key="1">
    <source>
        <dbReference type="ARBA" id="ARBA00004651"/>
    </source>
</evidence>
<name>A0A830ETA1_9EURY</name>
<dbReference type="OrthoDB" id="213715at2157"/>
<keyword evidence="10" id="KW-1185">Reference proteome</keyword>
<keyword evidence="5 8" id="KW-0812">Transmembrane</keyword>
<dbReference type="PANTHER" id="PTHR34979">
    <property type="entry name" value="INNER MEMBRANE PROTEIN YGAZ"/>
    <property type="match status" value="1"/>
</dbReference>
<evidence type="ECO:0000313" key="10">
    <source>
        <dbReference type="Proteomes" id="UP000628840"/>
    </source>
</evidence>
<organism evidence="9 10">
    <name type="scientific">Halarchaeum grantii</name>
    <dbReference type="NCBI Taxonomy" id="1193105"/>
    <lineage>
        <taxon>Archaea</taxon>
        <taxon>Methanobacteriati</taxon>
        <taxon>Methanobacteriota</taxon>
        <taxon>Stenosarchaea group</taxon>
        <taxon>Halobacteria</taxon>
        <taxon>Halobacteriales</taxon>
        <taxon>Halobacteriaceae</taxon>
    </lineage>
</organism>
<evidence type="ECO:0000256" key="4">
    <source>
        <dbReference type="ARBA" id="ARBA00022475"/>
    </source>
</evidence>
<dbReference type="AlphaFoldDB" id="A0A830ETA1"/>
<dbReference type="RefSeq" id="WP_188879586.1">
    <property type="nucleotide sequence ID" value="NZ_BMPF01000001.1"/>
</dbReference>
<feature type="transmembrane region" description="Helical" evidence="8">
    <location>
        <begin position="157"/>
        <end position="176"/>
    </location>
</feature>
<evidence type="ECO:0000256" key="2">
    <source>
        <dbReference type="ARBA" id="ARBA00010735"/>
    </source>
</evidence>
<reference evidence="9 10" key="1">
    <citation type="journal article" date="2019" name="Int. J. Syst. Evol. Microbiol.">
        <title>The Global Catalogue of Microorganisms (GCM) 10K type strain sequencing project: providing services to taxonomists for standard genome sequencing and annotation.</title>
        <authorList>
            <consortium name="The Broad Institute Genomics Platform"/>
            <consortium name="The Broad Institute Genome Sequencing Center for Infectious Disease"/>
            <person name="Wu L."/>
            <person name="Ma J."/>
        </authorList>
    </citation>
    <scope>NUCLEOTIDE SEQUENCE [LARGE SCALE GENOMIC DNA]</scope>
    <source>
        <strain evidence="9 10">JCM 19585</strain>
    </source>
</reference>
<dbReference type="Pfam" id="PF03591">
    <property type="entry name" value="AzlC"/>
    <property type="match status" value="1"/>
</dbReference>
<accession>A0A830ETA1</accession>
<feature type="transmembrane region" description="Helical" evidence="8">
    <location>
        <begin position="99"/>
        <end position="119"/>
    </location>
</feature>
<dbReference type="GO" id="GO:0005886">
    <property type="term" value="C:plasma membrane"/>
    <property type="evidence" value="ECO:0007669"/>
    <property type="project" value="UniProtKB-SubCell"/>
</dbReference>
<comment type="subcellular location">
    <subcellularLocation>
        <location evidence="1">Cell membrane</location>
        <topology evidence="1">Multi-pass membrane protein</topology>
    </subcellularLocation>
</comment>
<feature type="transmembrane region" description="Helical" evidence="8">
    <location>
        <begin position="205"/>
        <end position="222"/>
    </location>
</feature>
<proteinExistence type="inferred from homology"/>
<comment type="caution">
    <text evidence="9">The sequence shown here is derived from an EMBL/GenBank/DDBJ whole genome shotgun (WGS) entry which is preliminary data.</text>
</comment>
<evidence type="ECO:0000256" key="7">
    <source>
        <dbReference type="ARBA" id="ARBA00023136"/>
    </source>
</evidence>
<dbReference type="Proteomes" id="UP000628840">
    <property type="component" value="Unassembled WGS sequence"/>
</dbReference>
<gene>
    <name evidence="9" type="ORF">GCM10009037_08940</name>
</gene>
<feature type="transmembrane region" description="Helical" evidence="8">
    <location>
        <begin position="128"/>
        <end position="151"/>
    </location>
</feature>
<evidence type="ECO:0000256" key="6">
    <source>
        <dbReference type="ARBA" id="ARBA00022989"/>
    </source>
</evidence>
<keyword evidence="7 8" id="KW-0472">Membrane</keyword>
<sequence>MDRHALGRGVRDAAPLLLGIVPFGLVAGVASVEAGLTLAQALGLSVFVFAGASQLAALSLIEQGSAFAAIVATAVAVNLRMGMYSASIAPYFEKYATRWRALLAYFLTDQAFALSLAAYRDSDVDHRWYYLGVSITLWVVWQLTTALGVFLGTGVPSSWGLGFTVPLVFLALLVPAIEGVPHAAAAAVAAAVATLGAGWPFNVGLLVGAGAGILVGLVVEASRR</sequence>
<evidence type="ECO:0000256" key="8">
    <source>
        <dbReference type="SAM" id="Phobius"/>
    </source>
</evidence>
<dbReference type="PANTHER" id="PTHR34979:SF1">
    <property type="entry name" value="INNER MEMBRANE PROTEIN YGAZ"/>
    <property type="match status" value="1"/>
</dbReference>
<evidence type="ECO:0000256" key="5">
    <source>
        <dbReference type="ARBA" id="ARBA00022692"/>
    </source>
</evidence>
<dbReference type="InterPro" id="IPR011606">
    <property type="entry name" value="Brnchd-chn_aa_trnsp_permease"/>
</dbReference>